<protein>
    <submittedName>
        <fullName evidence="1">Uncharacterized protein</fullName>
    </submittedName>
</protein>
<organism evidence="1">
    <name type="scientific">Arundo donax</name>
    <name type="common">Giant reed</name>
    <name type="synonym">Donax arundinaceus</name>
    <dbReference type="NCBI Taxonomy" id="35708"/>
    <lineage>
        <taxon>Eukaryota</taxon>
        <taxon>Viridiplantae</taxon>
        <taxon>Streptophyta</taxon>
        <taxon>Embryophyta</taxon>
        <taxon>Tracheophyta</taxon>
        <taxon>Spermatophyta</taxon>
        <taxon>Magnoliopsida</taxon>
        <taxon>Liliopsida</taxon>
        <taxon>Poales</taxon>
        <taxon>Poaceae</taxon>
        <taxon>PACMAD clade</taxon>
        <taxon>Arundinoideae</taxon>
        <taxon>Arundineae</taxon>
        <taxon>Arundo</taxon>
    </lineage>
</organism>
<name>A0A0A9H760_ARUDO</name>
<sequence>MNGKNTTEQKGVGSHFPTKSNWLTVFSSSLGWAYNTK</sequence>
<dbReference type="EMBL" id="GBRH01167205">
    <property type="protein sequence ID" value="JAE30691.1"/>
    <property type="molecule type" value="Transcribed_RNA"/>
</dbReference>
<reference evidence="1" key="2">
    <citation type="journal article" date="2015" name="Data Brief">
        <title>Shoot transcriptome of the giant reed, Arundo donax.</title>
        <authorList>
            <person name="Barrero R.A."/>
            <person name="Guerrero F.D."/>
            <person name="Moolhuijzen P."/>
            <person name="Goolsby J.A."/>
            <person name="Tidwell J."/>
            <person name="Bellgard S.E."/>
            <person name="Bellgard M.I."/>
        </authorList>
    </citation>
    <scope>NUCLEOTIDE SEQUENCE</scope>
    <source>
        <tissue evidence="1">Shoot tissue taken approximately 20 cm above the soil surface</tissue>
    </source>
</reference>
<reference evidence="1" key="1">
    <citation type="submission" date="2014-09" db="EMBL/GenBank/DDBJ databases">
        <authorList>
            <person name="Magalhaes I.L.F."/>
            <person name="Oliveira U."/>
            <person name="Santos F.R."/>
            <person name="Vidigal T.H.D.A."/>
            <person name="Brescovit A.D."/>
            <person name="Santos A.J."/>
        </authorList>
    </citation>
    <scope>NUCLEOTIDE SEQUENCE</scope>
    <source>
        <tissue evidence="1">Shoot tissue taken approximately 20 cm above the soil surface</tissue>
    </source>
</reference>
<dbReference type="AlphaFoldDB" id="A0A0A9H760"/>
<accession>A0A0A9H760</accession>
<proteinExistence type="predicted"/>
<evidence type="ECO:0000313" key="1">
    <source>
        <dbReference type="EMBL" id="JAE30691.1"/>
    </source>
</evidence>